<feature type="transmembrane region" description="Helical" evidence="1">
    <location>
        <begin position="64"/>
        <end position="82"/>
    </location>
</feature>
<gene>
    <name evidence="2" type="ORF">SAMN02745728_01109</name>
</gene>
<feature type="transmembrane region" description="Helical" evidence="1">
    <location>
        <begin position="121"/>
        <end position="149"/>
    </location>
</feature>
<dbReference type="AlphaFoldDB" id="A0A1M7SP30"/>
<dbReference type="RefSeq" id="WP_072696794.1">
    <property type="nucleotide sequence ID" value="NZ_FRDI01000004.1"/>
</dbReference>
<keyword evidence="1" id="KW-0472">Membrane</keyword>
<organism evidence="2 3">
    <name type="scientific">Desulfovibrio litoralis DSM 11393</name>
    <dbReference type="NCBI Taxonomy" id="1121455"/>
    <lineage>
        <taxon>Bacteria</taxon>
        <taxon>Pseudomonadati</taxon>
        <taxon>Thermodesulfobacteriota</taxon>
        <taxon>Desulfovibrionia</taxon>
        <taxon>Desulfovibrionales</taxon>
        <taxon>Desulfovibrionaceae</taxon>
        <taxon>Desulfovibrio</taxon>
    </lineage>
</organism>
<dbReference type="Proteomes" id="UP000186469">
    <property type="component" value="Unassembled WGS sequence"/>
</dbReference>
<feature type="transmembrane region" description="Helical" evidence="1">
    <location>
        <begin position="155"/>
        <end position="177"/>
    </location>
</feature>
<protein>
    <submittedName>
        <fullName evidence="2">Uncharacterized protein</fullName>
    </submittedName>
</protein>
<keyword evidence="1" id="KW-0812">Transmembrane</keyword>
<keyword evidence="1" id="KW-1133">Transmembrane helix</keyword>
<name>A0A1M7SP30_9BACT</name>
<dbReference type="EMBL" id="FRDI01000004">
    <property type="protein sequence ID" value="SHN60273.1"/>
    <property type="molecule type" value="Genomic_DNA"/>
</dbReference>
<proteinExistence type="predicted"/>
<evidence type="ECO:0000313" key="2">
    <source>
        <dbReference type="EMBL" id="SHN60273.1"/>
    </source>
</evidence>
<dbReference type="OrthoDB" id="5415347at2"/>
<reference evidence="2 3" key="1">
    <citation type="submission" date="2016-12" db="EMBL/GenBank/DDBJ databases">
        <authorList>
            <person name="Song W.-J."/>
            <person name="Kurnit D.M."/>
        </authorList>
    </citation>
    <scope>NUCLEOTIDE SEQUENCE [LARGE SCALE GENOMIC DNA]</scope>
    <source>
        <strain evidence="2 3">DSM 11393</strain>
    </source>
</reference>
<sequence length="247" mass="27797">MNKESSKETKDNYIKIKDLWFHAIIAIFVLAFFITIIALCYALITTPPRQGNASFDISFPWVGWLVSMLISPALILSIVYIAKQADKEDGDTEESTKKVEWEQKIPKRWQPVYAFIKNAPFIATIISLLALSITIFTIDGAVSIVSSVIHSFMPYIPYLIGGVVLFSIIIAILLAVFKYKNNKLQAEYAFRQEIFEKTGVIIVDKKTQAILPPSFEGQQQIEIISTSQSLKALPQSQIKDITNKSSE</sequence>
<evidence type="ECO:0000313" key="3">
    <source>
        <dbReference type="Proteomes" id="UP000186469"/>
    </source>
</evidence>
<evidence type="ECO:0000256" key="1">
    <source>
        <dbReference type="SAM" id="Phobius"/>
    </source>
</evidence>
<keyword evidence="3" id="KW-1185">Reference proteome</keyword>
<feature type="transmembrane region" description="Helical" evidence="1">
    <location>
        <begin position="20"/>
        <end position="44"/>
    </location>
</feature>
<accession>A0A1M7SP30</accession>